<dbReference type="Proteomes" id="UP001243375">
    <property type="component" value="Unassembled WGS sequence"/>
</dbReference>
<name>A0ACC2X4A4_9TREE</name>
<sequence length="95" mass="10287">MAEAVRVPEEVIHYRSSYVLKVIKIMVGGGVASETDAIETVQYSAEEIRAITSTCKQMGKVSTAHAYTIEAIRHAVDNGVKGIEHGNLLDVETAK</sequence>
<accession>A0ACC2X4A4</accession>
<organism evidence="1 2">
    <name type="scientific">Naganishia vaughanmartiniae</name>
    <dbReference type="NCBI Taxonomy" id="1424756"/>
    <lineage>
        <taxon>Eukaryota</taxon>
        <taxon>Fungi</taxon>
        <taxon>Dikarya</taxon>
        <taxon>Basidiomycota</taxon>
        <taxon>Agaricomycotina</taxon>
        <taxon>Tremellomycetes</taxon>
        <taxon>Filobasidiales</taxon>
        <taxon>Filobasidiaceae</taxon>
        <taxon>Naganishia</taxon>
    </lineage>
</organism>
<protein>
    <submittedName>
        <fullName evidence="1">Uncharacterized protein</fullName>
    </submittedName>
</protein>
<dbReference type="EMBL" id="JASBWU010000011">
    <property type="protein sequence ID" value="KAJ9118169.1"/>
    <property type="molecule type" value="Genomic_DNA"/>
</dbReference>
<keyword evidence="2" id="KW-1185">Reference proteome</keyword>
<proteinExistence type="predicted"/>
<comment type="caution">
    <text evidence="1">The sequence shown here is derived from an EMBL/GenBank/DDBJ whole genome shotgun (WGS) entry which is preliminary data.</text>
</comment>
<evidence type="ECO:0000313" key="1">
    <source>
        <dbReference type="EMBL" id="KAJ9118169.1"/>
    </source>
</evidence>
<gene>
    <name evidence="1" type="ORF">QFC22_004073</name>
</gene>
<evidence type="ECO:0000313" key="2">
    <source>
        <dbReference type="Proteomes" id="UP001243375"/>
    </source>
</evidence>
<reference evidence="1" key="1">
    <citation type="submission" date="2023-04" db="EMBL/GenBank/DDBJ databases">
        <title>Draft Genome sequencing of Naganishia species isolated from polar environments using Oxford Nanopore Technology.</title>
        <authorList>
            <person name="Leo P."/>
            <person name="Venkateswaran K."/>
        </authorList>
    </citation>
    <scope>NUCLEOTIDE SEQUENCE</scope>
    <source>
        <strain evidence="1">MNA-CCFEE 5425</strain>
    </source>
</reference>